<keyword evidence="3" id="KW-0472">Membrane</keyword>
<sequence>MNGSKVDSYSDAWPIWNWEEMCGPGGLILWSPKHHDLGCYGFSILNMVLQSVYLVTLLPSDVPSRDNVELYTQSSETQALLGSPLLNTYSRFREEQDPLYLGVAMEDTTFLSKLIFHWVAPLMKKGVEGNIRQTDDLYDLPASLNPAYLGNKLYGAMSRQAVVEPVSNSHTEDNTLPAVTYSELSLLRALHSCFWIQFYGIGLLKLIADCAGFLGPLLLNRLVTFIENKNERIEYGYAYAAGLFGVTLLILEKL</sequence>
<proteinExistence type="predicted"/>
<keyword evidence="1" id="KW-0547">Nucleotide-binding</keyword>
<accession>A0A7R9CH84</accession>
<organism evidence="4">
    <name type="scientific">Timema poppense</name>
    <name type="common">Walking stick</name>
    <dbReference type="NCBI Taxonomy" id="170557"/>
    <lineage>
        <taxon>Eukaryota</taxon>
        <taxon>Metazoa</taxon>
        <taxon>Ecdysozoa</taxon>
        <taxon>Arthropoda</taxon>
        <taxon>Hexapoda</taxon>
        <taxon>Insecta</taxon>
        <taxon>Pterygota</taxon>
        <taxon>Neoptera</taxon>
        <taxon>Polyneoptera</taxon>
        <taxon>Phasmatodea</taxon>
        <taxon>Timematodea</taxon>
        <taxon>Timematoidea</taxon>
        <taxon>Timematidae</taxon>
        <taxon>Timema</taxon>
    </lineage>
</organism>
<dbReference type="GO" id="GO:0016020">
    <property type="term" value="C:membrane"/>
    <property type="evidence" value="ECO:0007669"/>
    <property type="project" value="TreeGrafter"/>
</dbReference>
<gene>
    <name evidence="4" type="ORF">TPSB3V08_LOCUS443</name>
</gene>
<protein>
    <submittedName>
        <fullName evidence="4">Uncharacterized protein</fullName>
    </submittedName>
</protein>
<reference evidence="4" key="1">
    <citation type="submission" date="2020-11" db="EMBL/GenBank/DDBJ databases">
        <authorList>
            <person name="Tran Van P."/>
        </authorList>
    </citation>
    <scope>NUCLEOTIDE SEQUENCE</scope>
</reference>
<evidence type="ECO:0000313" key="4">
    <source>
        <dbReference type="EMBL" id="CAD7396003.1"/>
    </source>
</evidence>
<keyword evidence="2" id="KW-0067">ATP-binding</keyword>
<feature type="transmembrane region" description="Helical" evidence="3">
    <location>
        <begin position="194"/>
        <end position="215"/>
    </location>
</feature>
<dbReference type="AlphaFoldDB" id="A0A7R9CH84"/>
<dbReference type="InterPro" id="IPR050173">
    <property type="entry name" value="ABC_transporter_C-like"/>
</dbReference>
<keyword evidence="3" id="KW-0812">Transmembrane</keyword>
<evidence type="ECO:0000256" key="2">
    <source>
        <dbReference type="ARBA" id="ARBA00022840"/>
    </source>
</evidence>
<keyword evidence="3" id="KW-1133">Transmembrane helix</keyword>
<dbReference type="GO" id="GO:0042626">
    <property type="term" value="F:ATPase-coupled transmembrane transporter activity"/>
    <property type="evidence" value="ECO:0007669"/>
    <property type="project" value="TreeGrafter"/>
</dbReference>
<dbReference type="PANTHER" id="PTHR24223:SF330">
    <property type="entry name" value="ATP-BINDING CASSETTE SUB-FAMILY C MEMBER 10"/>
    <property type="match status" value="1"/>
</dbReference>
<dbReference type="PANTHER" id="PTHR24223">
    <property type="entry name" value="ATP-BINDING CASSETTE SUB-FAMILY C"/>
    <property type="match status" value="1"/>
</dbReference>
<name>A0A7R9CH84_TIMPO</name>
<feature type="transmembrane region" description="Helical" evidence="3">
    <location>
        <begin position="235"/>
        <end position="251"/>
    </location>
</feature>
<evidence type="ECO:0000256" key="1">
    <source>
        <dbReference type="ARBA" id="ARBA00022741"/>
    </source>
</evidence>
<evidence type="ECO:0000256" key="3">
    <source>
        <dbReference type="SAM" id="Phobius"/>
    </source>
</evidence>
<dbReference type="EMBL" id="OD000141">
    <property type="protein sequence ID" value="CAD7396003.1"/>
    <property type="molecule type" value="Genomic_DNA"/>
</dbReference>
<dbReference type="GO" id="GO:0005524">
    <property type="term" value="F:ATP binding"/>
    <property type="evidence" value="ECO:0007669"/>
    <property type="project" value="UniProtKB-KW"/>
</dbReference>